<keyword evidence="5" id="KW-0472">Membrane</keyword>
<keyword evidence="5" id="KW-1133">Transmembrane helix</keyword>
<dbReference type="EMBL" id="CAJHNH020005068">
    <property type="protein sequence ID" value="CAG5132077.1"/>
    <property type="molecule type" value="Genomic_DNA"/>
</dbReference>
<protein>
    <recommendedName>
        <fullName evidence="2">protein-tyrosine-phosphatase</fullName>
        <ecNumber evidence="2">3.1.3.48</ecNumber>
    </recommendedName>
</protein>
<dbReference type="FunFam" id="3.90.190.10:FF:000062">
    <property type="entry name" value="Receptor-type tyrosine-protein phosphatase kappa"/>
    <property type="match status" value="1"/>
</dbReference>
<sequence>KYFFAACEAGKYGPLCQHVCDTCMNRDCDPETGQCLQGCVAGYMDNNCQTACEGTYGINCFKPCGKCKDNKVCDRETGHCKFGCDPGYRSPSSYPRLCDTQCKFKYGHNCENNCGACYSGEPCDIVTGICSGGCQDGYTNDRCNSSCPSFFYGKNCAKRCGICKDNSSCDPFTGRCVLGCGDGHIGFECIEQMVIESETGSFVIWAGVAGAVLFAVIILVVICIVYKKRKRQNLKALKNKSVDQGENNLIRDESVHLLGDSRIGSEPPSSARDEDDTYRNNIHEPIYMNVNNRKQTSPVPVSELYDYIAKNQEHNCQGFMKEFEELPMGLLALCDVARRQENKVKNRYGNIVAYDHSRVILDPLPNEPHSDYVNANFMDGYSRPKMYIASQGPNKVMIRDFWRMVWQQKVSKIVMLTNLMEACKKKCEQYWPDEGSQKYGDLTVLLVNTTKYTDFVIRTFELMKEMENSRIVKQFHFTTWSDHGAPTYPTTLLSFRRKVLNFKPEDTAPILSHCSAGIGRTGTFIALNYLLEQAAAENVVDVLRCAQLMRANRVNMIQTLEQYVFVYDAVLEAIMAGNTTIPRSSFHSTYEEMLSHEDGEKSAMEKQHEVLQRLSPTIEREECSVSLQDENMAKNRFKNILPANRSRPYLYTPVEGCNDYINAVYLSGYTQKDQFLVTQMPLPTTVADFWRMLYDTTSDTIVMLNEFDRNDKSCALYWPEEYGYTVEHGSLSVELLSSSEADIDVTVRVFKLSHLDK</sequence>
<feature type="domain" description="Tyrosine-protein phosphatase" evidence="6">
    <location>
        <begin position="319"/>
        <end position="573"/>
    </location>
</feature>
<name>A0A8S3ZRI7_9EUPU</name>
<dbReference type="OrthoDB" id="9979034at2759"/>
<evidence type="ECO:0000256" key="4">
    <source>
        <dbReference type="ARBA" id="ARBA00022912"/>
    </source>
</evidence>
<dbReference type="Gene3D" id="3.90.190.10">
    <property type="entry name" value="Protein tyrosine phosphatase superfamily"/>
    <property type="match status" value="2"/>
</dbReference>
<evidence type="ECO:0000313" key="9">
    <source>
        <dbReference type="Proteomes" id="UP000678393"/>
    </source>
</evidence>
<comment type="similarity">
    <text evidence="1">Belongs to the protein-tyrosine phosphatase family.</text>
</comment>
<dbReference type="Pfam" id="PF00102">
    <property type="entry name" value="Y_phosphatase"/>
    <property type="match status" value="2"/>
</dbReference>
<dbReference type="InterPro" id="IPR000242">
    <property type="entry name" value="PTP_cat"/>
</dbReference>
<dbReference type="EC" id="3.1.3.48" evidence="2"/>
<dbReference type="SMART" id="SM00194">
    <property type="entry name" value="PTPc"/>
    <property type="match status" value="2"/>
</dbReference>
<dbReference type="SMART" id="SM00404">
    <property type="entry name" value="PTPc_motif"/>
    <property type="match status" value="1"/>
</dbReference>
<keyword evidence="4" id="KW-0904">Protein phosphatase</keyword>
<proteinExistence type="inferred from homology"/>
<dbReference type="AlphaFoldDB" id="A0A8S3ZRI7"/>
<evidence type="ECO:0000256" key="3">
    <source>
        <dbReference type="ARBA" id="ARBA00022801"/>
    </source>
</evidence>
<feature type="non-terminal residue" evidence="8">
    <location>
        <position position="1"/>
    </location>
</feature>
<keyword evidence="9" id="KW-1185">Reference proteome</keyword>
<keyword evidence="5" id="KW-0812">Transmembrane</keyword>
<evidence type="ECO:0000259" key="6">
    <source>
        <dbReference type="PROSITE" id="PS50055"/>
    </source>
</evidence>
<evidence type="ECO:0000256" key="5">
    <source>
        <dbReference type="SAM" id="Phobius"/>
    </source>
</evidence>
<feature type="domain" description="Tyrosine-protein phosphatase" evidence="6">
    <location>
        <begin position="604"/>
        <end position="757"/>
    </location>
</feature>
<dbReference type="PROSITE" id="PS50056">
    <property type="entry name" value="TYR_PHOSPHATASE_2"/>
    <property type="match status" value="1"/>
</dbReference>
<dbReference type="InterPro" id="IPR003595">
    <property type="entry name" value="Tyr_Pase_cat"/>
</dbReference>
<dbReference type="GO" id="GO:0004725">
    <property type="term" value="F:protein tyrosine phosphatase activity"/>
    <property type="evidence" value="ECO:0007669"/>
    <property type="project" value="UniProtKB-EC"/>
</dbReference>
<evidence type="ECO:0000259" key="7">
    <source>
        <dbReference type="PROSITE" id="PS50056"/>
    </source>
</evidence>
<dbReference type="PANTHER" id="PTHR19134:SF562">
    <property type="entry name" value="PROTEIN-TYROSINE-PHOSPHATASE"/>
    <property type="match status" value="1"/>
</dbReference>
<dbReference type="Gene3D" id="2.170.300.10">
    <property type="entry name" value="Tie2 ligand-binding domain superfamily"/>
    <property type="match status" value="1"/>
</dbReference>
<gene>
    <name evidence="8" type="ORF">CUNI_LOCUS17635</name>
</gene>
<dbReference type="PANTHER" id="PTHR19134">
    <property type="entry name" value="RECEPTOR-TYPE TYROSINE-PROTEIN PHOSPHATASE"/>
    <property type="match status" value="1"/>
</dbReference>
<accession>A0A8S3ZRI7</accession>
<dbReference type="PROSITE" id="PS50055">
    <property type="entry name" value="TYR_PHOSPHATASE_PTP"/>
    <property type="match status" value="2"/>
</dbReference>
<keyword evidence="3" id="KW-0378">Hydrolase</keyword>
<dbReference type="InterPro" id="IPR029021">
    <property type="entry name" value="Prot-tyrosine_phosphatase-like"/>
</dbReference>
<comment type="caution">
    <text evidence="8">The sequence shown here is derived from an EMBL/GenBank/DDBJ whole genome shotgun (WGS) entry which is preliminary data.</text>
</comment>
<dbReference type="InterPro" id="IPR050348">
    <property type="entry name" value="Protein-Tyr_Phosphatase"/>
</dbReference>
<dbReference type="PRINTS" id="PR00700">
    <property type="entry name" value="PRTYPHPHTASE"/>
</dbReference>
<organism evidence="8 9">
    <name type="scientific">Candidula unifasciata</name>
    <dbReference type="NCBI Taxonomy" id="100452"/>
    <lineage>
        <taxon>Eukaryota</taxon>
        <taxon>Metazoa</taxon>
        <taxon>Spiralia</taxon>
        <taxon>Lophotrochozoa</taxon>
        <taxon>Mollusca</taxon>
        <taxon>Gastropoda</taxon>
        <taxon>Heterobranchia</taxon>
        <taxon>Euthyneura</taxon>
        <taxon>Panpulmonata</taxon>
        <taxon>Eupulmonata</taxon>
        <taxon>Stylommatophora</taxon>
        <taxon>Helicina</taxon>
        <taxon>Helicoidea</taxon>
        <taxon>Geomitridae</taxon>
        <taxon>Candidula</taxon>
    </lineage>
</organism>
<feature type="domain" description="Tyrosine specific protein phosphatases" evidence="7">
    <location>
        <begin position="493"/>
        <end position="564"/>
    </location>
</feature>
<evidence type="ECO:0000256" key="2">
    <source>
        <dbReference type="ARBA" id="ARBA00013064"/>
    </source>
</evidence>
<evidence type="ECO:0000313" key="8">
    <source>
        <dbReference type="EMBL" id="CAG5132077.1"/>
    </source>
</evidence>
<feature type="non-terminal residue" evidence="8">
    <location>
        <position position="757"/>
    </location>
</feature>
<dbReference type="SUPFAM" id="SSF52799">
    <property type="entry name" value="(Phosphotyrosine protein) phosphatases II"/>
    <property type="match status" value="2"/>
</dbReference>
<feature type="transmembrane region" description="Helical" evidence="5">
    <location>
        <begin position="202"/>
        <end position="226"/>
    </location>
</feature>
<dbReference type="Proteomes" id="UP000678393">
    <property type="component" value="Unassembled WGS sequence"/>
</dbReference>
<evidence type="ECO:0000256" key="1">
    <source>
        <dbReference type="ARBA" id="ARBA00009580"/>
    </source>
</evidence>
<dbReference type="InterPro" id="IPR000387">
    <property type="entry name" value="Tyr_Pase_dom"/>
</dbReference>
<reference evidence="8" key="1">
    <citation type="submission" date="2021-04" db="EMBL/GenBank/DDBJ databases">
        <authorList>
            <consortium name="Molecular Ecology Group"/>
        </authorList>
    </citation>
    <scope>NUCLEOTIDE SEQUENCE</scope>
</reference>